<dbReference type="CDD" id="cd08352">
    <property type="entry name" value="VOC_Bs_YwkD_like"/>
    <property type="match status" value="1"/>
</dbReference>
<evidence type="ECO:0000313" key="3">
    <source>
        <dbReference type="EMBL" id="SFA93502.1"/>
    </source>
</evidence>
<keyword evidence="4" id="KW-1185">Reference proteome</keyword>
<dbReference type="Gene3D" id="3.10.180.10">
    <property type="entry name" value="2,3-Dihydroxybiphenyl 1,2-Dioxygenase, domain 1"/>
    <property type="match status" value="1"/>
</dbReference>
<dbReference type="PANTHER" id="PTHR36113">
    <property type="entry name" value="LYASE, PUTATIVE-RELATED-RELATED"/>
    <property type="match status" value="1"/>
</dbReference>
<proteinExistence type="predicted"/>
<sequence length="128" mass="15291">MLKVKKMHHVAIIGSDYNKSKEFYVSILGFKIIREVYRQERKSYKLDVEKGDIQLELFSFENSPKRLSYPEACGLRHLAFESEDLENDYIYLKENKVNIETIRVDEYTNKKFFFFFDPDGLPIEIYQG</sequence>
<evidence type="ECO:0000313" key="4">
    <source>
        <dbReference type="Proteomes" id="UP000198619"/>
    </source>
</evidence>
<dbReference type="RefSeq" id="WP_090039595.1">
    <property type="nucleotide sequence ID" value="NZ_FOKI01000006.1"/>
</dbReference>
<dbReference type="Pfam" id="PF00903">
    <property type="entry name" value="Glyoxalase"/>
    <property type="match status" value="1"/>
</dbReference>
<dbReference type="SUPFAM" id="SSF54593">
    <property type="entry name" value="Glyoxalase/Bleomycin resistance protein/Dihydroxybiphenyl dioxygenase"/>
    <property type="match status" value="1"/>
</dbReference>
<dbReference type="InterPro" id="IPR037478">
    <property type="entry name" value="YwkD-like_dom"/>
</dbReference>
<dbReference type="EMBL" id="FOKI01000006">
    <property type="protein sequence ID" value="SFA93502.1"/>
    <property type="molecule type" value="Genomic_DNA"/>
</dbReference>
<name>A0A1I0WXH6_9CLOT</name>
<dbReference type="OrthoDB" id="9788468at2"/>
<evidence type="ECO:0000256" key="1">
    <source>
        <dbReference type="ARBA" id="ARBA00022723"/>
    </source>
</evidence>
<dbReference type="Proteomes" id="UP000198619">
    <property type="component" value="Unassembled WGS sequence"/>
</dbReference>
<dbReference type="AlphaFoldDB" id="A0A1I0WXH6"/>
<dbReference type="InterPro" id="IPR037523">
    <property type="entry name" value="VOC_core"/>
</dbReference>
<organism evidence="3 4">
    <name type="scientific">Clostridium frigidicarnis</name>
    <dbReference type="NCBI Taxonomy" id="84698"/>
    <lineage>
        <taxon>Bacteria</taxon>
        <taxon>Bacillati</taxon>
        <taxon>Bacillota</taxon>
        <taxon>Clostridia</taxon>
        <taxon>Eubacteriales</taxon>
        <taxon>Clostridiaceae</taxon>
        <taxon>Clostridium</taxon>
    </lineage>
</organism>
<dbReference type="GO" id="GO:0046872">
    <property type="term" value="F:metal ion binding"/>
    <property type="evidence" value="ECO:0007669"/>
    <property type="project" value="UniProtKB-KW"/>
</dbReference>
<dbReference type="PANTHER" id="PTHR36113:SF6">
    <property type="entry name" value="FOSFOMYCIN RESISTANCE PROTEIN FOSX"/>
    <property type="match status" value="1"/>
</dbReference>
<protein>
    <submittedName>
        <fullName evidence="3">Glyoxylase I family protein</fullName>
    </submittedName>
</protein>
<dbReference type="PROSITE" id="PS51819">
    <property type="entry name" value="VOC"/>
    <property type="match status" value="1"/>
</dbReference>
<feature type="domain" description="VOC" evidence="2">
    <location>
        <begin position="6"/>
        <end position="128"/>
    </location>
</feature>
<evidence type="ECO:0000259" key="2">
    <source>
        <dbReference type="PROSITE" id="PS51819"/>
    </source>
</evidence>
<gene>
    <name evidence="3" type="ORF">SAMN04488528_1006156</name>
</gene>
<accession>A0A1I0WXH6</accession>
<dbReference type="InterPro" id="IPR004360">
    <property type="entry name" value="Glyas_Fos-R_dOase_dom"/>
</dbReference>
<keyword evidence="1" id="KW-0479">Metal-binding</keyword>
<dbReference type="STRING" id="84698.SAMN04488528_1006156"/>
<dbReference type="InterPro" id="IPR029068">
    <property type="entry name" value="Glyas_Bleomycin-R_OHBP_Dase"/>
</dbReference>
<dbReference type="NCBIfam" id="NF008551">
    <property type="entry name" value="PRK11478.1"/>
    <property type="match status" value="1"/>
</dbReference>
<dbReference type="InterPro" id="IPR051332">
    <property type="entry name" value="Fosfomycin_Res_Enzymes"/>
</dbReference>
<reference evidence="3 4" key="1">
    <citation type="submission" date="2016-10" db="EMBL/GenBank/DDBJ databases">
        <authorList>
            <person name="de Groot N.N."/>
        </authorList>
    </citation>
    <scope>NUCLEOTIDE SEQUENCE [LARGE SCALE GENOMIC DNA]</scope>
    <source>
        <strain evidence="3 4">DSM 12271</strain>
    </source>
</reference>